<proteinExistence type="predicted"/>
<dbReference type="CDD" id="cd09272">
    <property type="entry name" value="RNase_HI_RT_Ty1"/>
    <property type="match status" value="1"/>
</dbReference>
<evidence type="ECO:0000313" key="1">
    <source>
        <dbReference type="EMBL" id="GFY99231.1"/>
    </source>
</evidence>
<comment type="caution">
    <text evidence="1">The sequence shown here is derived from an EMBL/GenBank/DDBJ whole genome shotgun (WGS) entry which is preliminary data.</text>
</comment>
<dbReference type="AlphaFoldDB" id="A0A7J0FKK4"/>
<protein>
    <submittedName>
        <fullName evidence="1">Uncharacterized protein</fullName>
    </submittedName>
</protein>
<accession>A0A7J0FKK4</accession>
<dbReference type="EMBL" id="BJWL01000013">
    <property type="protein sequence ID" value="GFY99231.1"/>
    <property type="molecule type" value="Genomic_DNA"/>
</dbReference>
<dbReference type="Proteomes" id="UP000585474">
    <property type="component" value="Unassembled WGS sequence"/>
</dbReference>
<dbReference type="PANTHER" id="PTHR11439">
    <property type="entry name" value="GAG-POL-RELATED RETROTRANSPOSON"/>
    <property type="match status" value="1"/>
</dbReference>
<evidence type="ECO:0000313" key="2">
    <source>
        <dbReference type="Proteomes" id="UP000585474"/>
    </source>
</evidence>
<gene>
    <name evidence="1" type="ORF">Acr_13g0006320</name>
</gene>
<keyword evidence="2" id="KW-1185">Reference proteome</keyword>
<sequence>MTSYWDQSALMEPAILQTINEYVPYREKQRLVQFLMALRDQFKTLRGAILHRSPLPLVDGAIHKLITEETRLKVHHISPPTQLVFATSSVPRSQTPMSSAPVLPTPASHLAPTSSDTSLFPSFVEFQQFQQYRAFMATIQGDSTQASAMTTTHLAAPVAKENLTYLDPFPSDVSIEEYSFTLDITDIPLSTTSLEVSDYPPPPATSSLPSLIPPVPLVYSRRRVVSLIPSSSSMAPSFDYGNPDLLAHRYPTRSRHPLAVVLQIGFQPSVHDSTLFVCHLSWPGSSSVFSATDGVLLEDPTLYRELVGCLVYLTIIRPDISYVVHVISQYVSAPRFTLWAALLRILRYVRGTLHQSLLLSCTSSLTLRAYADVDWAGDISDQIVWLHWLLSDMDVPHSSPMPLYCDNTNTIQIAHNFVFHERTKHIEIDDYFVRQHLQSDTIALPFVSSTLQLIDFFTKTYTTARFRFLLDKLSMLSALVS</sequence>
<name>A0A7J0FKK4_9ERIC</name>
<organism evidence="1 2">
    <name type="scientific">Actinidia rufa</name>
    <dbReference type="NCBI Taxonomy" id="165716"/>
    <lineage>
        <taxon>Eukaryota</taxon>
        <taxon>Viridiplantae</taxon>
        <taxon>Streptophyta</taxon>
        <taxon>Embryophyta</taxon>
        <taxon>Tracheophyta</taxon>
        <taxon>Spermatophyta</taxon>
        <taxon>Magnoliopsida</taxon>
        <taxon>eudicotyledons</taxon>
        <taxon>Gunneridae</taxon>
        <taxon>Pentapetalae</taxon>
        <taxon>asterids</taxon>
        <taxon>Ericales</taxon>
        <taxon>Actinidiaceae</taxon>
        <taxon>Actinidia</taxon>
    </lineage>
</organism>
<reference evidence="1 2" key="1">
    <citation type="submission" date="2019-07" db="EMBL/GenBank/DDBJ databases">
        <title>De Novo Assembly of kiwifruit Actinidia rufa.</title>
        <authorList>
            <person name="Sugita-Konishi S."/>
            <person name="Sato K."/>
            <person name="Mori E."/>
            <person name="Abe Y."/>
            <person name="Kisaki G."/>
            <person name="Hamano K."/>
            <person name="Suezawa K."/>
            <person name="Otani M."/>
            <person name="Fukuda T."/>
            <person name="Manabe T."/>
            <person name="Gomi K."/>
            <person name="Tabuchi M."/>
            <person name="Akimitsu K."/>
            <person name="Kataoka I."/>
        </authorList>
    </citation>
    <scope>NUCLEOTIDE SEQUENCE [LARGE SCALE GENOMIC DNA]</scope>
    <source>
        <strain evidence="2">cv. Fuchu</strain>
    </source>
</reference>
<dbReference type="PANTHER" id="PTHR11439:SF461">
    <property type="entry name" value="OS10G0432200 PROTEIN"/>
    <property type="match status" value="1"/>
</dbReference>
<dbReference type="OrthoDB" id="414945at2759"/>